<reference evidence="4" key="2">
    <citation type="submission" date="2020-09" db="EMBL/GenBank/DDBJ databases">
        <authorList>
            <person name="Sun Q."/>
            <person name="Ohkuma M."/>
        </authorList>
    </citation>
    <scope>NUCLEOTIDE SEQUENCE</scope>
    <source>
        <strain evidence="4">JCM 11219</strain>
    </source>
</reference>
<reference evidence="6" key="3">
    <citation type="submission" date="2022-09" db="EMBL/GenBank/DDBJ databases">
        <title>Complete genome sequence of Vulcanisaeta souniana.</title>
        <authorList>
            <person name="Kato S."/>
            <person name="Itoh T."/>
            <person name="Ohkuma M."/>
        </authorList>
    </citation>
    <scope>NUCLEOTIDE SEQUENCE [LARGE SCALE GENOMIC DNA]</scope>
    <source>
        <strain evidence="6">JCM 11219</strain>
    </source>
</reference>
<dbReference type="InterPro" id="IPR001763">
    <property type="entry name" value="Rhodanese-like_dom"/>
</dbReference>
<dbReference type="OrthoDB" id="10492at2157"/>
<reference evidence="3" key="4">
    <citation type="journal article" date="2023" name="Microbiol. Resour. Announc.">
        <title>Complete Genome Sequence of Vulcanisaeta souniana Strain IC-059, a Hyperthermophilic Archaeon Isolated from Hot Spring Water in Japan.</title>
        <authorList>
            <person name="Kato S."/>
            <person name="Itoh T."/>
            <person name="Wu L."/>
            <person name="Ma J."/>
            <person name="Ohkuma M."/>
        </authorList>
    </citation>
    <scope>NUCLEOTIDE SEQUENCE</scope>
    <source>
        <strain evidence="3">JCM 11219</strain>
    </source>
</reference>
<evidence type="ECO:0000313" key="4">
    <source>
        <dbReference type="EMBL" id="GGI73519.1"/>
    </source>
</evidence>
<dbReference type="GeneID" id="76206135"/>
<proteinExistence type="predicted"/>
<evidence type="ECO:0000313" key="6">
    <source>
        <dbReference type="Proteomes" id="UP001060771"/>
    </source>
</evidence>
<accession>A0A830E5L0</accession>
<dbReference type="Proteomes" id="UP001060771">
    <property type="component" value="Chromosome"/>
</dbReference>
<reference evidence="4" key="1">
    <citation type="journal article" date="2014" name="Int. J. Syst. Evol. Microbiol.">
        <title>Complete genome sequence of Corynebacterium casei LMG S-19264T (=DSM 44701T), isolated from a smear-ripened cheese.</title>
        <authorList>
            <consortium name="US DOE Joint Genome Institute (JGI-PGF)"/>
            <person name="Walter F."/>
            <person name="Albersmeier A."/>
            <person name="Kalinowski J."/>
            <person name="Ruckert C."/>
        </authorList>
    </citation>
    <scope>NUCLEOTIDE SEQUENCE</scope>
    <source>
        <strain evidence="4">JCM 11219</strain>
    </source>
</reference>
<dbReference type="SMART" id="SM00450">
    <property type="entry name" value="RHOD"/>
    <property type="match status" value="2"/>
</dbReference>
<dbReference type="InterPro" id="IPR051126">
    <property type="entry name" value="Thiosulfate_sulfurtransferase"/>
</dbReference>
<organism evidence="4 5">
    <name type="scientific">Vulcanisaeta souniana JCM 11219</name>
    <dbReference type="NCBI Taxonomy" id="1293586"/>
    <lineage>
        <taxon>Archaea</taxon>
        <taxon>Thermoproteota</taxon>
        <taxon>Thermoprotei</taxon>
        <taxon>Thermoproteales</taxon>
        <taxon>Thermoproteaceae</taxon>
        <taxon>Vulcanisaeta</taxon>
    </lineage>
</organism>
<dbReference type="CDD" id="cd01449">
    <property type="entry name" value="TST_Repeat_2"/>
    <property type="match status" value="1"/>
</dbReference>
<feature type="domain" description="Rhodanese" evidence="2">
    <location>
        <begin position="170"/>
        <end position="281"/>
    </location>
</feature>
<evidence type="ECO:0000256" key="1">
    <source>
        <dbReference type="ARBA" id="ARBA00022737"/>
    </source>
</evidence>
<protein>
    <submittedName>
        <fullName evidence="4">Sulfurtransferase</fullName>
    </submittedName>
</protein>
<dbReference type="SUPFAM" id="SSF52821">
    <property type="entry name" value="Rhodanese/Cell cycle control phosphatase"/>
    <property type="match status" value="2"/>
</dbReference>
<dbReference type="PROSITE" id="PS50206">
    <property type="entry name" value="RHODANESE_3"/>
    <property type="match status" value="2"/>
</dbReference>
<dbReference type="EMBL" id="BMNM01000002">
    <property type="protein sequence ID" value="GGI73519.1"/>
    <property type="molecule type" value="Genomic_DNA"/>
</dbReference>
<evidence type="ECO:0000313" key="3">
    <source>
        <dbReference type="EMBL" id="BDR91486.1"/>
    </source>
</evidence>
<evidence type="ECO:0000259" key="2">
    <source>
        <dbReference type="PROSITE" id="PS50206"/>
    </source>
</evidence>
<feature type="domain" description="Rhodanese" evidence="2">
    <location>
        <begin position="34"/>
        <end position="129"/>
    </location>
</feature>
<dbReference type="PANTHER" id="PTHR43855">
    <property type="entry name" value="THIOSULFATE SULFURTRANSFERASE"/>
    <property type="match status" value="1"/>
</dbReference>
<dbReference type="InterPro" id="IPR036873">
    <property type="entry name" value="Rhodanese-like_dom_sf"/>
</dbReference>
<dbReference type="RefSeq" id="WP_188602778.1">
    <property type="nucleotide sequence ID" value="NZ_AP026830.1"/>
</dbReference>
<dbReference type="Gene3D" id="3.40.250.10">
    <property type="entry name" value="Rhodanese-like domain"/>
    <property type="match status" value="2"/>
</dbReference>
<sequence>MEPLIEAHELLRAFGTDANPFISNSPIAVEVNENPRVGYLSWHIPKSMLLNLYSDLLYGVGIIKGYYELMVDLVTRGIARERHVVLLDEIDNRHSAIAYMVFKALGFRHVSILNGSKISWLIHKGPLCTCNGHAYKGSFDPRNWLNITVNFKDYFVNFDQVYELVTNNNIGSNTLLIDTRSPCEYIGDDMDIWGHIPGAINMPWNLFLEPQTNRFRDHDEIRKVVDNYGLSPSDDIILYCRTGGRSALVWFVLTELLGFSRVRVYLGSWLDWLNHGAPIKRGKEP</sequence>
<gene>
    <name evidence="4" type="ORF">GCM10007112_07980</name>
    <name evidence="3" type="ORF">Vsou_05790</name>
</gene>
<dbReference type="Pfam" id="PF00581">
    <property type="entry name" value="Rhodanese"/>
    <property type="match status" value="2"/>
</dbReference>
<name>A0A830E5L0_9CREN</name>
<dbReference type="Proteomes" id="UP000657075">
    <property type="component" value="Unassembled WGS sequence"/>
</dbReference>
<dbReference type="AlphaFoldDB" id="A0A830E5L0"/>
<evidence type="ECO:0000313" key="5">
    <source>
        <dbReference type="Proteomes" id="UP000657075"/>
    </source>
</evidence>
<dbReference type="EMBL" id="AP026830">
    <property type="protein sequence ID" value="BDR91486.1"/>
    <property type="molecule type" value="Genomic_DNA"/>
</dbReference>
<keyword evidence="6" id="KW-1185">Reference proteome</keyword>
<dbReference type="PANTHER" id="PTHR43855:SF1">
    <property type="entry name" value="THIOSULFATE SULFURTRANSFERASE"/>
    <property type="match status" value="1"/>
</dbReference>
<keyword evidence="1" id="KW-0677">Repeat</keyword>